<sequence>MKHLWAMVIKFIACFALLFVILGIGFDLSFQNVLLITFILGAVSYVLGDLFILPRTNNTIATIADLGLAFVVIWFILANVSDNGASIFWASLIASVGVALFEYFFHKYMVTSVLNKNEPTERKGNNSLQYQTEASEEVSPRIPVIPRRPKNKK</sequence>
<feature type="transmembrane region" description="Helical" evidence="2">
    <location>
        <begin position="7"/>
        <end position="26"/>
    </location>
</feature>
<keyword evidence="4" id="KW-1185">Reference proteome</keyword>
<dbReference type="Pfam" id="PF10710">
    <property type="entry name" value="DUF2512"/>
    <property type="match status" value="1"/>
</dbReference>
<keyword evidence="2" id="KW-0812">Transmembrane</keyword>
<feature type="transmembrane region" description="Helical" evidence="2">
    <location>
        <begin position="32"/>
        <end position="53"/>
    </location>
</feature>
<organism evidence="3 4">
    <name type="scientific">Metabacillus herbersteinensis</name>
    <dbReference type="NCBI Taxonomy" id="283816"/>
    <lineage>
        <taxon>Bacteria</taxon>
        <taxon>Bacillati</taxon>
        <taxon>Bacillota</taxon>
        <taxon>Bacilli</taxon>
        <taxon>Bacillales</taxon>
        <taxon>Bacillaceae</taxon>
        <taxon>Metabacillus</taxon>
    </lineage>
</organism>
<feature type="region of interest" description="Disordered" evidence="1">
    <location>
        <begin position="121"/>
        <end position="153"/>
    </location>
</feature>
<accession>A0ABV6GDB5</accession>
<protein>
    <submittedName>
        <fullName evidence="3">YndM family protein</fullName>
    </submittedName>
</protein>
<name>A0ABV6GDB5_9BACI</name>
<keyword evidence="2" id="KW-0472">Membrane</keyword>
<keyword evidence="2" id="KW-1133">Transmembrane helix</keyword>
<dbReference type="Proteomes" id="UP001589854">
    <property type="component" value="Unassembled WGS sequence"/>
</dbReference>
<dbReference type="EMBL" id="JBHLVO010000005">
    <property type="protein sequence ID" value="MFC0271667.1"/>
    <property type="molecule type" value="Genomic_DNA"/>
</dbReference>
<evidence type="ECO:0000256" key="2">
    <source>
        <dbReference type="SAM" id="Phobius"/>
    </source>
</evidence>
<gene>
    <name evidence="3" type="ORF">ACFFIX_09380</name>
</gene>
<dbReference type="RefSeq" id="WP_378932962.1">
    <property type="nucleotide sequence ID" value="NZ_JBHLVO010000005.1"/>
</dbReference>
<evidence type="ECO:0000256" key="1">
    <source>
        <dbReference type="SAM" id="MobiDB-lite"/>
    </source>
</evidence>
<reference evidence="3 4" key="1">
    <citation type="submission" date="2024-09" db="EMBL/GenBank/DDBJ databases">
        <authorList>
            <person name="Sun Q."/>
            <person name="Mori K."/>
        </authorList>
    </citation>
    <scope>NUCLEOTIDE SEQUENCE [LARGE SCALE GENOMIC DNA]</scope>
    <source>
        <strain evidence="3 4">CCM 7228</strain>
    </source>
</reference>
<dbReference type="InterPro" id="IPR019649">
    <property type="entry name" value="DUF2512"/>
</dbReference>
<comment type="caution">
    <text evidence="3">The sequence shown here is derived from an EMBL/GenBank/DDBJ whole genome shotgun (WGS) entry which is preliminary data.</text>
</comment>
<evidence type="ECO:0000313" key="3">
    <source>
        <dbReference type="EMBL" id="MFC0271667.1"/>
    </source>
</evidence>
<feature type="transmembrane region" description="Helical" evidence="2">
    <location>
        <begin position="86"/>
        <end position="105"/>
    </location>
</feature>
<evidence type="ECO:0000313" key="4">
    <source>
        <dbReference type="Proteomes" id="UP001589854"/>
    </source>
</evidence>
<feature type="transmembrane region" description="Helical" evidence="2">
    <location>
        <begin position="60"/>
        <end position="80"/>
    </location>
</feature>
<proteinExistence type="predicted"/>